<feature type="region of interest" description="Disordered" evidence="1">
    <location>
        <begin position="1"/>
        <end position="25"/>
    </location>
</feature>
<evidence type="ECO:0000313" key="3">
    <source>
        <dbReference type="Proteomes" id="UP000815677"/>
    </source>
</evidence>
<keyword evidence="3" id="KW-1185">Reference proteome</keyword>
<protein>
    <recommendedName>
        <fullName evidence="4">F-box domain-containing protein</fullName>
    </recommendedName>
</protein>
<name>A0ABQ0L489_MYCCL</name>
<proteinExistence type="predicted"/>
<sequence length="482" mass="54389">MRSRASIRGCDRCTAQPDDSDSRLPPLEDYRTMLRRDQFAPCDVGELESLQAELAAVEAVLDSHLSHVRDLQRTRDHTKAALEMRSSLAAPIRKLPPEVLLRAFSFAISVSRHSSWHAHIVIPAVCAHWRRVLLRETRFWTDIKIPGNPNRIARYLERSQTHPLTVRFDGSFDGLRQVYSLRSRLRSLSASREFLPILRVLSDARSLSLLHREDSRDPLTVTNDWDSMDVPHLRVVSLGGGFSLNDFQLPWEQLTSLDLGYATIADIGTILAQSLRLLSFSAHIKDGGDEVDEVPSSPLPLRTLILEGDAVECISRIFLSRAGAASRARSSRLLLLPELRVLGVDHLTIRSKEPHDFLSHHCPQVEMLRVSRANAELSRAEVASLLIAAPTLRMVRLLGKSSRVLASSVVFKAPLQRQKPSNDDEALAPRRVKVPNLKKFTWYDDAVLFYKLQAKFPENIEATRLELGADSLRDELEHLLYL</sequence>
<evidence type="ECO:0008006" key="4">
    <source>
        <dbReference type="Google" id="ProtNLM"/>
    </source>
</evidence>
<accession>A0ABQ0L489</accession>
<gene>
    <name evidence="2" type="ORF">MCHLO_03510</name>
</gene>
<dbReference type="Proteomes" id="UP000815677">
    <property type="component" value="Unassembled WGS sequence"/>
</dbReference>
<organism evidence="2 3">
    <name type="scientific">Mycena chlorophos</name>
    <name type="common">Agaric fungus</name>
    <name type="synonym">Agaricus chlorophos</name>
    <dbReference type="NCBI Taxonomy" id="658473"/>
    <lineage>
        <taxon>Eukaryota</taxon>
        <taxon>Fungi</taxon>
        <taxon>Dikarya</taxon>
        <taxon>Basidiomycota</taxon>
        <taxon>Agaricomycotina</taxon>
        <taxon>Agaricomycetes</taxon>
        <taxon>Agaricomycetidae</taxon>
        <taxon>Agaricales</taxon>
        <taxon>Marasmiineae</taxon>
        <taxon>Mycenaceae</taxon>
        <taxon>Mycena</taxon>
    </lineage>
</organism>
<dbReference type="EMBL" id="DF842035">
    <property type="protein sequence ID" value="GAT45962.1"/>
    <property type="molecule type" value="Genomic_DNA"/>
</dbReference>
<reference evidence="2" key="1">
    <citation type="submission" date="2014-09" db="EMBL/GenBank/DDBJ databases">
        <title>Genome sequence of the luminous mushroom Mycena chlorophos for searching fungal bioluminescence genes.</title>
        <authorList>
            <person name="Tanaka Y."/>
            <person name="Kasuga D."/>
            <person name="Oba Y."/>
            <person name="Hase S."/>
            <person name="Sato K."/>
            <person name="Oba Y."/>
            <person name="Sakakibara Y."/>
        </authorList>
    </citation>
    <scope>NUCLEOTIDE SEQUENCE</scope>
</reference>
<evidence type="ECO:0000313" key="2">
    <source>
        <dbReference type="EMBL" id="GAT45962.1"/>
    </source>
</evidence>
<evidence type="ECO:0000256" key="1">
    <source>
        <dbReference type="SAM" id="MobiDB-lite"/>
    </source>
</evidence>